<dbReference type="GO" id="GO:0010494">
    <property type="term" value="C:cytoplasmic stress granule"/>
    <property type="evidence" value="ECO:0007669"/>
    <property type="project" value="TreeGrafter"/>
</dbReference>
<evidence type="ECO:0000313" key="3">
    <source>
        <dbReference type="EMBL" id="KRH95072.1"/>
    </source>
</evidence>
<dbReference type="PANTHER" id="PTHR12854">
    <property type="entry name" value="ATAXIN 2-RELATED"/>
    <property type="match status" value="1"/>
</dbReference>
<comment type="caution">
    <text evidence="3">The sequence shown here is derived from an EMBL/GenBank/DDBJ whole genome shotgun (WGS) entry which is preliminary data.</text>
</comment>
<dbReference type="GO" id="GO:0034063">
    <property type="term" value="P:stress granule assembly"/>
    <property type="evidence" value="ECO:0007669"/>
    <property type="project" value="TreeGrafter"/>
</dbReference>
<dbReference type="VEuPathDB" id="MicrosporidiaDB:M153_3200023855"/>
<feature type="compositionally biased region" description="Basic and acidic residues" evidence="1">
    <location>
        <begin position="254"/>
        <end position="272"/>
    </location>
</feature>
<protein>
    <submittedName>
        <fullName evidence="3">Protein interacting with poly(A)-binding protein</fullName>
    </submittedName>
</protein>
<dbReference type="OrthoDB" id="2275718at2759"/>
<sequence length="333" mass="39112">MKLNRLEVKTKKILIGNLISKENGEITLDMAYFEDDPDLKFRITISEKDVISFKAEQKIESPKTKYDQFKKNEEVYGIKMKFEESVYTTILDKESKFYKENVEEAKRIEREIQADNSKNKKEIEDEETRYSAVIGKKFRGRKGKRERFGDGAPDSGWLPSYDAKNDQSSVKPHEKNRFNRYQYSGTENSGSRKTNQYYTNENTDRRGIDHQQHKSDGFKSYHSSKQPQYTRHEYSKDDSRKHDKSLETTPVITKDNEKQDKKDHYSKTDPDLKTLPGLDTPESIEPKQRISLSEKMSQIRSKFRKQTVKKKWETTSNLLPAISKAENSPFLRE</sequence>
<dbReference type="GO" id="GO:0003729">
    <property type="term" value="F:mRNA binding"/>
    <property type="evidence" value="ECO:0007669"/>
    <property type="project" value="TreeGrafter"/>
</dbReference>
<name>A0A0R0M843_9MICR</name>
<evidence type="ECO:0000259" key="2">
    <source>
        <dbReference type="SMART" id="SM01272"/>
    </source>
</evidence>
<proteinExistence type="predicted"/>
<feature type="compositionally biased region" description="Basic and acidic residues" evidence="1">
    <location>
        <begin position="202"/>
        <end position="219"/>
    </location>
</feature>
<dbReference type="SMART" id="SM01272">
    <property type="entry name" value="LsmAD"/>
    <property type="match status" value="1"/>
</dbReference>
<feature type="region of interest" description="Disordered" evidence="1">
    <location>
        <begin position="141"/>
        <end position="287"/>
    </location>
</feature>
<evidence type="ECO:0000313" key="4">
    <source>
        <dbReference type="Proteomes" id="UP000051530"/>
    </source>
</evidence>
<feature type="domain" description="LsmAD" evidence="2">
    <location>
        <begin position="76"/>
        <end position="136"/>
    </location>
</feature>
<dbReference type="Proteomes" id="UP000051530">
    <property type="component" value="Unassembled WGS sequence"/>
</dbReference>
<organism evidence="3 4">
    <name type="scientific">Pseudoloma neurophilia</name>
    <dbReference type="NCBI Taxonomy" id="146866"/>
    <lineage>
        <taxon>Eukaryota</taxon>
        <taxon>Fungi</taxon>
        <taxon>Fungi incertae sedis</taxon>
        <taxon>Microsporidia</taxon>
        <taxon>Pseudoloma</taxon>
    </lineage>
</organism>
<feature type="compositionally biased region" description="Basic and acidic residues" evidence="1">
    <location>
        <begin position="230"/>
        <end position="246"/>
    </location>
</feature>
<accession>A0A0R0M843</accession>
<reference evidence="3 4" key="1">
    <citation type="submission" date="2015-07" db="EMBL/GenBank/DDBJ databases">
        <title>The genome of Pseudoloma neurophilia, a relevant intracellular parasite of the zebrafish.</title>
        <authorList>
            <person name="Ndikumana S."/>
            <person name="Pelin A."/>
            <person name="Sanders J."/>
            <person name="Corradi N."/>
        </authorList>
    </citation>
    <scope>NUCLEOTIDE SEQUENCE [LARGE SCALE GENOMIC DNA]</scope>
    <source>
        <strain evidence="3 4">MK1</strain>
    </source>
</reference>
<dbReference type="EMBL" id="LGUB01000007">
    <property type="protein sequence ID" value="KRH95072.1"/>
    <property type="molecule type" value="Genomic_DNA"/>
</dbReference>
<dbReference type="PANTHER" id="PTHR12854:SF7">
    <property type="entry name" value="ATAXIN-2 HOMOLOG"/>
    <property type="match status" value="1"/>
</dbReference>
<feature type="compositionally biased region" description="Polar residues" evidence="1">
    <location>
        <begin position="179"/>
        <end position="201"/>
    </location>
</feature>
<dbReference type="Pfam" id="PF06741">
    <property type="entry name" value="LsmAD"/>
    <property type="match status" value="1"/>
</dbReference>
<keyword evidence="4" id="KW-1185">Reference proteome</keyword>
<evidence type="ECO:0000256" key="1">
    <source>
        <dbReference type="SAM" id="MobiDB-lite"/>
    </source>
</evidence>
<dbReference type="AlphaFoldDB" id="A0A0R0M843"/>
<gene>
    <name evidence="3" type="ORF">M153_3200023855</name>
</gene>
<dbReference type="InterPro" id="IPR045117">
    <property type="entry name" value="ATXN2-like"/>
</dbReference>
<dbReference type="InterPro" id="IPR009604">
    <property type="entry name" value="LsmAD_domain"/>
</dbReference>